<proteinExistence type="inferred from homology"/>
<evidence type="ECO:0000313" key="12">
    <source>
        <dbReference type="Proteomes" id="UP001141806"/>
    </source>
</evidence>
<feature type="transmembrane region" description="Helical" evidence="10">
    <location>
        <begin position="20"/>
        <end position="41"/>
    </location>
</feature>
<dbReference type="PANTHER" id="PTHR47950:SF41">
    <property type="entry name" value="(S)-N-METHYLCOCLAURINE 3'-HYDROXYLASE ISOZYME 2-RELATED"/>
    <property type="match status" value="1"/>
</dbReference>
<keyword evidence="6 8" id="KW-0408">Iron</keyword>
<dbReference type="OrthoDB" id="2789670at2759"/>
<evidence type="ECO:0000256" key="3">
    <source>
        <dbReference type="ARBA" id="ARBA00022617"/>
    </source>
</evidence>
<organism evidence="11 12">
    <name type="scientific">Protea cynaroides</name>
    <dbReference type="NCBI Taxonomy" id="273540"/>
    <lineage>
        <taxon>Eukaryota</taxon>
        <taxon>Viridiplantae</taxon>
        <taxon>Streptophyta</taxon>
        <taxon>Embryophyta</taxon>
        <taxon>Tracheophyta</taxon>
        <taxon>Spermatophyta</taxon>
        <taxon>Magnoliopsida</taxon>
        <taxon>Proteales</taxon>
        <taxon>Proteaceae</taxon>
        <taxon>Protea</taxon>
    </lineage>
</organism>
<reference evidence="11" key="1">
    <citation type="journal article" date="2023" name="Plant J.">
        <title>The genome of the king protea, Protea cynaroides.</title>
        <authorList>
            <person name="Chang J."/>
            <person name="Duong T.A."/>
            <person name="Schoeman C."/>
            <person name="Ma X."/>
            <person name="Roodt D."/>
            <person name="Barker N."/>
            <person name="Li Z."/>
            <person name="Van de Peer Y."/>
            <person name="Mizrachi E."/>
        </authorList>
    </citation>
    <scope>NUCLEOTIDE SEQUENCE</scope>
    <source>
        <tissue evidence="11">Young leaves</tissue>
    </source>
</reference>
<evidence type="ECO:0000256" key="2">
    <source>
        <dbReference type="ARBA" id="ARBA00010617"/>
    </source>
</evidence>
<dbReference type="GO" id="GO:0005506">
    <property type="term" value="F:iron ion binding"/>
    <property type="evidence" value="ECO:0007669"/>
    <property type="project" value="InterPro"/>
</dbReference>
<comment type="similarity">
    <text evidence="2 9">Belongs to the cytochrome P450 family.</text>
</comment>
<evidence type="ECO:0008006" key="13">
    <source>
        <dbReference type="Google" id="ProtNLM"/>
    </source>
</evidence>
<dbReference type="EMBL" id="JAMYWD010000011">
    <property type="protein sequence ID" value="KAJ4955230.1"/>
    <property type="molecule type" value="Genomic_DNA"/>
</dbReference>
<keyword evidence="12" id="KW-1185">Reference proteome</keyword>
<evidence type="ECO:0000313" key="11">
    <source>
        <dbReference type="EMBL" id="KAJ4955230.1"/>
    </source>
</evidence>
<dbReference type="GO" id="GO:0004497">
    <property type="term" value="F:monooxygenase activity"/>
    <property type="evidence" value="ECO:0007669"/>
    <property type="project" value="UniProtKB-KW"/>
</dbReference>
<comment type="caution">
    <text evidence="11">The sequence shown here is derived from an EMBL/GenBank/DDBJ whole genome shotgun (WGS) entry which is preliminary data.</text>
</comment>
<dbReference type="SUPFAM" id="SSF48264">
    <property type="entry name" value="Cytochrome P450"/>
    <property type="match status" value="1"/>
</dbReference>
<keyword evidence="10" id="KW-0472">Membrane</keyword>
<keyword evidence="4 8" id="KW-0479">Metal-binding</keyword>
<dbReference type="InterPro" id="IPR001128">
    <property type="entry name" value="Cyt_P450"/>
</dbReference>
<gene>
    <name evidence="11" type="ORF">NE237_012013</name>
</gene>
<dbReference type="Proteomes" id="UP001141806">
    <property type="component" value="Unassembled WGS sequence"/>
</dbReference>
<feature type="binding site" description="axial binding residue" evidence="8">
    <location>
        <position position="460"/>
    </location>
    <ligand>
        <name>heme</name>
        <dbReference type="ChEBI" id="CHEBI:30413"/>
    </ligand>
    <ligandPart>
        <name>Fe</name>
        <dbReference type="ChEBI" id="CHEBI:18248"/>
    </ligandPart>
</feature>
<keyword evidence="10" id="KW-0812">Transmembrane</keyword>
<dbReference type="GO" id="GO:0016705">
    <property type="term" value="F:oxidoreductase activity, acting on paired donors, with incorporation or reduction of molecular oxygen"/>
    <property type="evidence" value="ECO:0007669"/>
    <property type="project" value="InterPro"/>
</dbReference>
<comment type="cofactor">
    <cofactor evidence="1 8">
        <name>heme</name>
        <dbReference type="ChEBI" id="CHEBI:30413"/>
    </cofactor>
</comment>
<evidence type="ECO:0000256" key="1">
    <source>
        <dbReference type="ARBA" id="ARBA00001971"/>
    </source>
</evidence>
<name>A0A9Q0GX99_9MAGN</name>
<dbReference type="InterPro" id="IPR036396">
    <property type="entry name" value="Cyt_P450_sf"/>
</dbReference>
<evidence type="ECO:0000256" key="9">
    <source>
        <dbReference type="RuleBase" id="RU000461"/>
    </source>
</evidence>
<dbReference type="GO" id="GO:0020037">
    <property type="term" value="F:heme binding"/>
    <property type="evidence" value="ECO:0007669"/>
    <property type="project" value="InterPro"/>
</dbReference>
<dbReference type="AlphaFoldDB" id="A0A9Q0GX99"/>
<protein>
    <recommendedName>
        <fullName evidence="13">Cytochrome P450</fullName>
    </recommendedName>
</protein>
<dbReference type="PRINTS" id="PR00463">
    <property type="entry name" value="EP450I"/>
</dbReference>
<keyword evidence="7 9" id="KW-0503">Monooxygenase</keyword>
<evidence type="ECO:0000256" key="4">
    <source>
        <dbReference type="ARBA" id="ARBA00022723"/>
    </source>
</evidence>
<evidence type="ECO:0000256" key="8">
    <source>
        <dbReference type="PIRSR" id="PIRSR602401-1"/>
    </source>
</evidence>
<dbReference type="InterPro" id="IPR002401">
    <property type="entry name" value="Cyt_P450_E_grp-I"/>
</dbReference>
<evidence type="ECO:0000256" key="10">
    <source>
        <dbReference type="SAM" id="Phobius"/>
    </source>
</evidence>
<keyword evidence="3 8" id="KW-0349">Heme</keyword>
<evidence type="ECO:0000256" key="6">
    <source>
        <dbReference type="ARBA" id="ARBA00023004"/>
    </source>
</evidence>
<dbReference type="Gene3D" id="1.10.630.10">
    <property type="entry name" value="Cytochrome P450"/>
    <property type="match status" value="1"/>
</dbReference>
<dbReference type="InterPro" id="IPR017972">
    <property type="entry name" value="Cyt_P450_CS"/>
</dbReference>
<accession>A0A9Q0GX99</accession>
<dbReference type="PRINTS" id="PR00385">
    <property type="entry name" value="P450"/>
</dbReference>
<sequence length="521" mass="59394">MVLISIFLSTMTTDSSTNPLASILLLFFTSLVVLFLIPIIFRRRNWRNAPPGPRGWPILGYLPYLTKGNIHGILFNLSKTYGPFYSLPLGQKPGIVITSPEVAQEILKHKEASFSSRTITEAVRTITYDATSCVFVPHSERWRLLRKIFNTELFSSRAIQLLQPARREQVHILLKSLYDSSKSKTMVNISESLLVATTNLTSTLVCSKSLFGNIEVRKLLSGVFAEVFTPNLADFIPFMKMLDLQGIKRRLTKVAKEMDRAFDELIDERLEEKKKGIKINENGRLDLLDVFLDYKIEGNDKSFKQFSRVDIKGMFVDMFLAGSDTSASTVEWGMAEILKKPEVHKKILVELDQVVGKNRFIEEDDLPKLIYFQAAVKEIFRLHPPVPLLLPRRSNEACEVYGYHVPKHALVFVNIWGIARDPKVWPEPLEFKPERFLESKIDIKGQDFELLPFGAGRRSCVGLPLGLRMVQLFLAALLHSFEWDCRADTLEDMTEKDGVTLHKAKVLMAIPKSRLLDSVYQ</sequence>
<dbReference type="PANTHER" id="PTHR47950">
    <property type="entry name" value="CYTOCHROME P450, FAMILY 76, SUBFAMILY C, POLYPEPTIDE 5-RELATED"/>
    <property type="match status" value="1"/>
</dbReference>
<dbReference type="FunFam" id="1.10.630.10:FF:000126">
    <property type="entry name" value="Predicted protein"/>
    <property type="match status" value="1"/>
</dbReference>
<keyword evidence="10" id="KW-1133">Transmembrane helix</keyword>
<evidence type="ECO:0000256" key="7">
    <source>
        <dbReference type="ARBA" id="ARBA00023033"/>
    </source>
</evidence>
<keyword evidence="5 9" id="KW-0560">Oxidoreductase</keyword>
<dbReference type="Pfam" id="PF00067">
    <property type="entry name" value="p450"/>
    <property type="match status" value="1"/>
</dbReference>
<evidence type="ECO:0000256" key="5">
    <source>
        <dbReference type="ARBA" id="ARBA00023002"/>
    </source>
</evidence>
<dbReference type="PROSITE" id="PS00086">
    <property type="entry name" value="CYTOCHROME_P450"/>
    <property type="match status" value="1"/>
</dbReference>